<dbReference type="OrthoDB" id="4427749at2"/>
<reference evidence="1 2" key="1">
    <citation type="journal article" date="2015" name="Genome Announc.">
        <title>Complete Genome Sequence of the Type Strain Corynebacterium mustelae DSM 45274, Isolated from Various Tissues of a Male Ferret with Lethal Sepsis.</title>
        <authorList>
            <person name="Ruckert C."/>
            <person name="Eimer J."/>
            <person name="Winkler A."/>
            <person name="Tauch A."/>
        </authorList>
    </citation>
    <scope>NUCLEOTIDE SEQUENCE [LARGE SCALE GENOMIC DNA]</scope>
    <source>
        <strain evidence="1 2">DSM 45274</strain>
    </source>
</reference>
<dbReference type="KEGG" id="cmv:CMUST_03850"/>
<organism evidence="1 2">
    <name type="scientific">Corynebacterium mustelae</name>
    <dbReference type="NCBI Taxonomy" id="571915"/>
    <lineage>
        <taxon>Bacteria</taxon>
        <taxon>Bacillati</taxon>
        <taxon>Actinomycetota</taxon>
        <taxon>Actinomycetes</taxon>
        <taxon>Mycobacteriales</taxon>
        <taxon>Corynebacteriaceae</taxon>
        <taxon>Corynebacterium</taxon>
    </lineage>
</organism>
<dbReference type="AlphaFoldDB" id="A0A0G3GVG1"/>
<proteinExistence type="predicted"/>
<gene>
    <name evidence="1" type="ORF">CMUST_03850</name>
</gene>
<evidence type="ECO:0000313" key="1">
    <source>
        <dbReference type="EMBL" id="AKK05114.1"/>
    </source>
</evidence>
<dbReference type="Pfam" id="PF14078">
    <property type="entry name" value="DUF4259"/>
    <property type="match status" value="1"/>
</dbReference>
<name>A0A0G3GVG1_9CORY</name>
<dbReference type="STRING" id="571915.CMUST_03850"/>
<reference evidence="2" key="2">
    <citation type="submission" date="2015-05" db="EMBL/GenBank/DDBJ databases">
        <title>Complete genome sequence of Corynebacterium mustelae DSM 45274, isolated from various tissues of a male ferret with lethal sepsis.</title>
        <authorList>
            <person name="Ruckert C."/>
            <person name="Albersmeier A."/>
            <person name="Winkler A."/>
            <person name="Tauch A."/>
        </authorList>
    </citation>
    <scope>NUCLEOTIDE SEQUENCE [LARGE SCALE GENOMIC DNA]</scope>
    <source>
        <strain evidence="2">DSM 45274</strain>
    </source>
</reference>
<dbReference type="RefSeq" id="WP_047261393.1">
    <property type="nucleotide sequence ID" value="NZ_CP011542.1"/>
</dbReference>
<keyword evidence="2" id="KW-1185">Reference proteome</keyword>
<sequence>MAAWDIEVFSRETNVDFLDDLANLDSEDIIEAVEDACQLVVNGNPTADEIDNGQCAATIAAIWAGAPFSASETADEYPYIRELVGSTSEELAENALVVLQAVSETEDEDIDVEAFIEAVS</sequence>
<evidence type="ECO:0000313" key="2">
    <source>
        <dbReference type="Proteomes" id="UP000035199"/>
    </source>
</evidence>
<dbReference type="Proteomes" id="UP000035199">
    <property type="component" value="Chromosome"/>
</dbReference>
<dbReference type="EMBL" id="CP011542">
    <property type="protein sequence ID" value="AKK05114.1"/>
    <property type="molecule type" value="Genomic_DNA"/>
</dbReference>
<dbReference type="PATRIC" id="fig|571915.4.peg.822"/>
<dbReference type="InterPro" id="IPR025355">
    <property type="entry name" value="DUF4259"/>
</dbReference>
<protein>
    <submittedName>
        <fullName evidence="1">Putative DUF4259 family protein</fullName>
    </submittedName>
</protein>
<accession>A0A0G3GVG1</accession>